<keyword evidence="11" id="KW-1185">Reference proteome</keyword>
<sequence length="467" mass="50926">MSLPIFKENERFNQQGRVVPQYLAVVLATMSALSGGTYLGWTSPALPLLREDDHLDINDGVGSWIGSLTPLGALIGALPAGYLADKVGRKRAILIITLPLLFCWYLVGFTHNLVWILLGRALAGTSIGASSVTVPMYVYEISEANIRGKLGTFFQLQLTIGILFVYLTGFTQNYAYIALICALIPALVLITLPFMPESPVWLMNQNRREDAKAALQYFRGKRYSVEKELSELQLIKDSQEDAASIMDLKNHVKAMIIALGLSIFQQLSGINAVIFYSQTIFAAAETNISSILCSVIIGIVQVVATCGSSFFIDHAGRKVLLLLSSTVMAACLFVLSAYFHFQTVLSSLFWVPLVSLTVLVIVFSLGFGPIPWLIVGELFPSNVKGTAGSVAAATNWSLAFMVTKFFPTMMNNVGIAGSFVIFAFVCVAGTIFISTVVPETKGKSLEEVQNELYGIREEPITQVKIQS</sequence>
<accession>A0AAJ7FR52</accession>
<evidence type="ECO:0000256" key="7">
    <source>
        <dbReference type="ARBA" id="ARBA00024348"/>
    </source>
</evidence>
<dbReference type="Gene3D" id="1.20.1250.20">
    <property type="entry name" value="MFS general substrate transporter like domains"/>
    <property type="match status" value="1"/>
</dbReference>
<dbReference type="PROSITE" id="PS00216">
    <property type="entry name" value="SUGAR_TRANSPORT_1"/>
    <property type="match status" value="2"/>
</dbReference>
<reference evidence="12" key="1">
    <citation type="submission" date="2025-08" db="UniProtKB">
        <authorList>
            <consortium name="RefSeq"/>
        </authorList>
    </citation>
    <scope>IDENTIFICATION</scope>
</reference>
<proteinExistence type="inferred from homology"/>
<dbReference type="NCBIfam" id="TIGR00879">
    <property type="entry name" value="SP"/>
    <property type="match status" value="1"/>
</dbReference>
<dbReference type="PRINTS" id="PR00171">
    <property type="entry name" value="SUGRTRNSPORT"/>
</dbReference>
<dbReference type="GeneID" id="107272029"/>
<dbReference type="CDD" id="cd17358">
    <property type="entry name" value="MFS_GLUT6_8_Class3_like"/>
    <property type="match status" value="1"/>
</dbReference>
<feature type="transmembrane region" description="Helical" evidence="9">
    <location>
        <begin position="254"/>
        <end position="276"/>
    </location>
</feature>
<feature type="transmembrane region" description="Helical" evidence="9">
    <location>
        <begin position="319"/>
        <end position="341"/>
    </location>
</feature>
<feature type="transmembrane region" description="Helical" evidence="9">
    <location>
        <begin position="61"/>
        <end position="84"/>
    </location>
</feature>
<dbReference type="PANTHER" id="PTHR48021">
    <property type="match status" value="1"/>
</dbReference>
<dbReference type="InterPro" id="IPR003663">
    <property type="entry name" value="Sugar/inositol_transpt"/>
</dbReference>
<dbReference type="KEGG" id="ccin:107272029"/>
<dbReference type="InterPro" id="IPR005828">
    <property type="entry name" value="MFS_sugar_transport-like"/>
</dbReference>
<gene>
    <name evidence="12" type="primary">LOC107272029</name>
</gene>
<evidence type="ECO:0000313" key="11">
    <source>
        <dbReference type="Proteomes" id="UP000694920"/>
    </source>
</evidence>
<dbReference type="InterPro" id="IPR005829">
    <property type="entry name" value="Sugar_transporter_CS"/>
</dbReference>
<feature type="transmembrane region" description="Helical" evidence="9">
    <location>
        <begin position="288"/>
        <end position="312"/>
    </location>
</feature>
<evidence type="ECO:0000256" key="9">
    <source>
        <dbReference type="SAM" id="Phobius"/>
    </source>
</evidence>
<evidence type="ECO:0000256" key="8">
    <source>
        <dbReference type="RuleBase" id="RU003346"/>
    </source>
</evidence>
<dbReference type="PROSITE" id="PS50850">
    <property type="entry name" value="MFS"/>
    <property type="match status" value="1"/>
</dbReference>
<evidence type="ECO:0000256" key="3">
    <source>
        <dbReference type="ARBA" id="ARBA00022692"/>
    </source>
</evidence>
<evidence type="ECO:0000256" key="6">
    <source>
        <dbReference type="ARBA" id="ARBA00023180"/>
    </source>
</evidence>
<evidence type="ECO:0000256" key="2">
    <source>
        <dbReference type="ARBA" id="ARBA00022475"/>
    </source>
</evidence>
<organism evidence="11 12">
    <name type="scientific">Cephus cinctus</name>
    <name type="common">Wheat stem sawfly</name>
    <dbReference type="NCBI Taxonomy" id="211228"/>
    <lineage>
        <taxon>Eukaryota</taxon>
        <taxon>Metazoa</taxon>
        <taxon>Ecdysozoa</taxon>
        <taxon>Arthropoda</taxon>
        <taxon>Hexapoda</taxon>
        <taxon>Insecta</taxon>
        <taxon>Pterygota</taxon>
        <taxon>Neoptera</taxon>
        <taxon>Endopterygota</taxon>
        <taxon>Hymenoptera</taxon>
        <taxon>Cephoidea</taxon>
        <taxon>Cephidae</taxon>
        <taxon>Cephus</taxon>
    </lineage>
</organism>
<dbReference type="InterPro" id="IPR036259">
    <property type="entry name" value="MFS_trans_sf"/>
</dbReference>
<keyword evidence="2" id="KW-1003">Cell membrane</keyword>
<feature type="domain" description="Major facilitator superfamily (MFS) profile" evidence="10">
    <location>
        <begin position="24"/>
        <end position="441"/>
    </location>
</feature>
<dbReference type="PANTHER" id="PTHR48021:SF1">
    <property type="entry name" value="GH07001P-RELATED"/>
    <property type="match status" value="1"/>
</dbReference>
<dbReference type="FunFam" id="1.20.1250.20:FF:000055">
    <property type="entry name" value="Facilitated trehalose transporter Tret1-2 homolog"/>
    <property type="match status" value="1"/>
</dbReference>
<keyword evidence="4 9" id="KW-1133">Transmembrane helix</keyword>
<dbReference type="GO" id="GO:0005886">
    <property type="term" value="C:plasma membrane"/>
    <property type="evidence" value="ECO:0007669"/>
    <property type="project" value="UniProtKB-SubCell"/>
</dbReference>
<keyword evidence="5 9" id="KW-0472">Membrane</keyword>
<name>A0AAJ7FR52_CEPCN</name>
<dbReference type="RefSeq" id="XP_015604212.1">
    <property type="nucleotide sequence ID" value="XM_015748726.2"/>
</dbReference>
<protein>
    <submittedName>
        <fullName evidence="12">Facilitated trehalose transporter Tret1</fullName>
    </submittedName>
</protein>
<dbReference type="InterPro" id="IPR020846">
    <property type="entry name" value="MFS_dom"/>
</dbReference>
<keyword evidence="3 9" id="KW-0812">Transmembrane</keyword>
<keyword evidence="6" id="KW-0325">Glycoprotein</keyword>
<feature type="transmembrane region" description="Helical" evidence="9">
    <location>
        <begin position="174"/>
        <end position="195"/>
    </location>
</feature>
<comment type="subcellular location">
    <subcellularLocation>
        <location evidence="1">Cell membrane</location>
        <topology evidence="1">Multi-pass membrane protein</topology>
    </subcellularLocation>
</comment>
<dbReference type="GO" id="GO:0051119">
    <property type="term" value="F:sugar transmembrane transporter activity"/>
    <property type="evidence" value="ECO:0007669"/>
    <property type="project" value="InterPro"/>
</dbReference>
<dbReference type="SUPFAM" id="SSF103473">
    <property type="entry name" value="MFS general substrate transporter"/>
    <property type="match status" value="1"/>
</dbReference>
<evidence type="ECO:0000259" key="10">
    <source>
        <dbReference type="PROSITE" id="PS50850"/>
    </source>
</evidence>
<dbReference type="Proteomes" id="UP000694920">
    <property type="component" value="Unplaced"/>
</dbReference>
<feature type="transmembrane region" description="Helical" evidence="9">
    <location>
        <begin position="387"/>
        <end position="407"/>
    </location>
</feature>
<evidence type="ECO:0000256" key="4">
    <source>
        <dbReference type="ARBA" id="ARBA00022989"/>
    </source>
</evidence>
<feature type="transmembrane region" description="Helical" evidence="9">
    <location>
        <begin position="91"/>
        <end position="107"/>
    </location>
</feature>
<dbReference type="InterPro" id="IPR050549">
    <property type="entry name" value="MFS_Trehalose_Transporter"/>
</dbReference>
<feature type="transmembrane region" description="Helical" evidence="9">
    <location>
        <begin position="347"/>
        <end position="375"/>
    </location>
</feature>
<evidence type="ECO:0000256" key="5">
    <source>
        <dbReference type="ARBA" id="ARBA00023136"/>
    </source>
</evidence>
<evidence type="ECO:0000256" key="1">
    <source>
        <dbReference type="ARBA" id="ARBA00004651"/>
    </source>
</evidence>
<comment type="similarity">
    <text evidence="7">Belongs to the major facilitator superfamily. Sugar transporter (TC 2.A.1.1) family. Trehalose transporter subfamily.</text>
</comment>
<dbReference type="AlphaFoldDB" id="A0AAJ7FR52"/>
<feature type="transmembrane region" description="Helical" evidence="9">
    <location>
        <begin position="21"/>
        <end position="41"/>
    </location>
</feature>
<feature type="transmembrane region" description="Helical" evidence="9">
    <location>
        <begin position="150"/>
        <end position="168"/>
    </location>
</feature>
<evidence type="ECO:0000313" key="12">
    <source>
        <dbReference type="RefSeq" id="XP_015604212.1"/>
    </source>
</evidence>
<dbReference type="Pfam" id="PF00083">
    <property type="entry name" value="Sugar_tr"/>
    <property type="match status" value="1"/>
</dbReference>
<feature type="transmembrane region" description="Helical" evidence="9">
    <location>
        <begin position="413"/>
        <end position="437"/>
    </location>
</feature>
<keyword evidence="8" id="KW-0813">Transport</keyword>
<dbReference type="InterPro" id="IPR044775">
    <property type="entry name" value="MFS_ERD6/Tret1-like"/>
</dbReference>